<feature type="transmembrane region" description="Helical" evidence="3">
    <location>
        <begin position="76"/>
        <end position="97"/>
    </location>
</feature>
<evidence type="ECO:0000256" key="1">
    <source>
        <dbReference type="SAM" id="Coils"/>
    </source>
</evidence>
<feature type="compositionally biased region" description="Basic and acidic residues" evidence="2">
    <location>
        <begin position="434"/>
        <end position="446"/>
    </location>
</feature>
<dbReference type="RefSeq" id="WP_302128537.1">
    <property type="nucleotide sequence ID" value="NZ_CP129968.2"/>
</dbReference>
<feature type="domain" description="GAF" evidence="4">
    <location>
        <begin position="253"/>
        <end position="401"/>
    </location>
</feature>
<protein>
    <submittedName>
        <fullName evidence="5">GAF domain-containing protein</fullName>
    </submittedName>
</protein>
<dbReference type="SMART" id="SM00065">
    <property type="entry name" value="GAF"/>
    <property type="match status" value="1"/>
</dbReference>
<feature type="coiled-coil region" evidence="1">
    <location>
        <begin position="196"/>
        <end position="234"/>
    </location>
</feature>
<feature type="transmembrane region" description="Helical" evidence="3">
    <location>
        <begin position="130"/>
        <end position="146"/>
    </location>
</feature>
<name>A0AA49J9U2_9BACT</name>
<evidence type="ECO:0000256" key="2">
    <source>
        <dbReference type="SAM" id="MobiDB-lite"/>
    </source>
</evidence>
<dbReference type="Gene3D" id="3.30.450.40">
    <property type="match status" value="1"/>
</dbReference>
<dbReference type="InterPro" id="IPR003018">
    <property type="entry name" value="GAF"/>
</dbReference>
<evidence type="ECO:0000313" key="5">
    <source>
        <dbReference type="EMBL" id="WKK82967.1"/>
    </source>
</evidence>
<sequence>MKFINRIVDFGVDSKLEDSINTKIKLANILNLALIVIIAFYSVIAALVVPELVPYCLYGFAAYSLNLFLSYLRFNLLTRFIMSILPALVIGMLHAVIMQAGDSIMKEVYAFQIVGSLIAFSLFDHKRIRFWLPAFIIAAIPILYIHEWNDFFDVAFDNSPFQQAWVRNSVLFGAFFLGGFLFVFLQRLNQKEFDKAQELTNRFAVENKKALEKEKELEQSLEKLEEAQQEEKKRAWATKGLAEIGSILREQEDLNVLTDQIISFIVKYLEANQGALFLIDEKEDNEEVQLSLKSAYAFKRKKKIHQKVNVGEGLIGQCYLEKDYIYLTEVPENFINITSGLGDANPRSILITPLMVNEEVYGVFEIASFKEIEQYQIDFMLEMGENIAMQLNSIKNNEKTKLLLAEMQEQSQQLHSQEEEMRQNMEELQATQEQTERQEQELRAELEMVQKEKAALEEKLQQKELEVQSLKS</sequence>
<dbReference type="AlphaFoldDB" id="A0AA49J9U2"/>
<feature type="transmembrane region" description="Helical" evidence="3">
    <location>
        <begin position="52"/>
        <end position="69"/>
    </location>
</feature>
<evidence type="ECO:0000259" key="4">
    <source>
        <dbReference type="SMART" id="SM00065"/>
    </source>
</evidence>
<dbReference type="Proteomes" id="UP001244443">
    <property type="component" value="Chromosome"/>
</dbReference>
<keyword evidence="1" id="KW-0175">Coiled coil</keyword>
<keyword evidence="3" id="KW-0812">Transmembrane</keyword>
<feature type="transmembrane region" description="Helical" evidence="3">
    <location>
        <begin position="166"/>
        <end position="185"/>
    </location>
</feature>
<dbReference type="Pfam" id="PF13185">
    <property type="entry name" value="GAF_2"/>
    <property type="match status" value="1"/>
</dbReference>
<evidence type="ECO:0000256" key="3">
    <source>
        <dbReference type="SAM" id="Phobius"/>
    </source>
</evidence>
<dbReference type="SUPFAM" id="SSF55781">
    <property type="entry name" value="GAF domain-like"/>
    <property type="match status" value="1"/>
</dbReference>
<keyword evidence="3" id="KW-0472">Membrane</keyword>
<dbReference type="KEGG" id="marp:QYS47_13780"/>
<gene>
    <name evidence="5" type="ORF">QYS47_13780</name>
    <name evidence="6" type="ORF">QYS48_30255</name>
</gene>
<feature type="transmembrane region" description="Helical" evidence="3">
    <location>
        <begin position="26"/>
        <end position="46"/>
    </location>
</feature>
<dbReference type="Proteomes" id="UP001232019">
    <property type="component" value="Chromosome"/>
</dbReference>
<dbReference type="EMBL" id="CP129970">
    <property type="protein sequence ID" value="WMN07891.1"/>
    <property type="molecule type" value="Genomic_DNA"/>
</dbReference>
<keyword evidence="3" id="KW-1133">Transmembrane helix</keyword>
<evidence type="ECO:0000313" key="6">
    <source>
        <dbReference type="EMBL" id="WMN07891.1"/>
    </source>
</evidence>
<accession>A0AA49J9U2</accession>
<keyword evidence="7" id="KW-1185">Reference proteome</keyword>
<dbReference type="EMBL" id="CP129968">
    <property type="protein sequence ID" value="WKK82967.1"/>
    <property type="molecule type" value="Genomic_DNA"/>
</dbReference>
<organism evidence="5">
    <name type="scientific">Marivirga arenosa</name>
    <dbReference type="NCBI Taxonomy" id="3059076"/>
    <lineage>
        <taxon>Bacteria</taxon>
        <taxon>Pseudomonadati</taxon>
        <taxon>Bacteroidota</taxon>
        <taxon>Cytophagia</taxon>
        <taxon>Cytophagales</taxon>
        <taxon>Marivirgaceae</taxon>
        <taxon>Marivirga</taxon>
    </lineage>
</organism>
<feature type="region of interest" description="Disordered" evidence="2">
    <location>
        <begin position="409"/>
        <end position="446"/>
    </location>
</feature>
<feature type="compositionally biased region" description="Basic and acidic residues" evidence="2">
    <location>
        <begin position="416"/>
        <end position="425"/>
    </location>
</feature>
<dbReference type="InterPro" id="IPR029016">
    <property type="entry name" value="GAF-like_dom_sf"/>
</dbReference>
<feature type="transmembrane region" description="Helical" evidence="3">
    <location>
        <begin position="103"/>
        <end position="123"/>
    </location>
</feature>
<proteinExistence type="predicted"/>
<accession>A0AA51NB88</accession>
<reference evidence="5 7" key="1">
    <citation type="submission" date="2023-08" db="EMBL/GenBank/DDBJ databases">
        <title>Comparative genomics and taxonomic characterization of three novel marine species of genus Marivirga.</title>
        <authorList>
            <person name="Muhammad N."/>
            <person name="Kim S.-G."/>
        </authorList>
    </citation>
    <scope>NUCLEOTIDE SEQUENCE</scope>
    <source>
        <strain evidence="6 7">ABR2-2</strain>
        <strain evidence="5">BKB1-2</strain>
    </source>
</reference>
<evidence type="ECO:0000313" key="7">
    <source>
        <dbReference type="Proteomes" id="UP001244443"/>
    </source>
</evidence>